<keyword evidence="6" id="KW-0813">Transport</keyword>
<comment type="subcellular location">
    <subcellularLocation>
        <location evidence="6">Cell membrane</location>
        <topology evidence="6">Multi-pass membrane protein</topology>
    </subcellularLocation>
    <subcellularLocation>
        <location evidence="1">Membrane</location>
        <topology evidence="1">Multi-pass membrane protein</topology>
    </subcellularLocation>
</comment>
<organism evidence="8 9">
    <name type="scientific">Goodfellowiella coeruleoviolacea</name>
    <dbReference type="NCBI Taxonomy" id="334858"/>
    <lineage>
        <taxon>Bacteria</taxon>
        <taxon>Bacillati</taxon>
        <taxon>Actinomycetota</taxon>
        <taxon>Actinomycetes</taxon>
        <taxon>Pseudonocardiales</taxon>
        <taxon>Pseudonocardiaceae</taxon>
        <taxon>Goodfellowiella</taxon>
    </lineage>
</organism>
<feature type="transmembrane region" description="Helical" evidence="6">
    <location>
        <begin position="44"/>
        <end position="63"/>
    </location>
</feature>
<name>A0AAE3KFM3_9PSEU</name>
<feature type="transmembrane region" description="Helical" evidence="6">
    <location>
        <begin position="75"/>
        <end position="92"/>
    </location>
</feature>
<keyword evidence="2 6" id="KW-0812">Transmembrane</keyword>
<keyword evidence="6" id="KW-1003">Cell membrane</keyword>
<keyword evidence="3 6" id="KW-1133">Transmembrane helix</keyword>
<proteinExistence type="inferred from homology"/>
<comment type="caution">
    <text evidence="8">The sequence shown here is derived from an EMBL/GenBank/DDBJ whole genome shotgun (WGS) entry which is preliminary data.</text>
</comment>
<dbReference type="EMBL" id="JAMTCK010000004">
    <property type="protein sequence ID" value="MCP2165110.1"/>
    <property type="molecule type" value="Genomic_DNA"/>
</dbReference>
<evidence type="ECO:0000259" key="7">
    <source>
        <dbReference type="PROSITE" id="PS51012"/>
    </source>
</evidence>
<dbReference type="PIRSF" id="PIRSF006648">
    <property type="entry name" value="DrrB"/>
    <property type="match status" value="1"/>
</dbReference>
<dbReference type="PANTHER" id="PTHR43229">
    <property type="entry name" value="NODULATION PROTEIN J"/>
    <property type="match status" value="1"/>
</dbReference>
<comment type="similarity">
    <text evidence="6">Belongs to the ABC-2 integral membrane protein family.</text>
</comment>
<evidence type="ECO:0000313" key="9">
    <source>
        <dbReference type="Proteomes" id="UP001206128"/>
    </source>
</evidence>
<evidence type="ECO:0000256" key="6">
    <source>
        <dbReference type="RuleBase" id="RU361157"/>
    </source>
</evidence>
<dbReference type="PANTHER" id="PTHR43229:SF2">
    <property type="entry name" value="NODULATION PROTEIN J"/>
    <property type="match status" value="1"/>
</dbReference>
<gene>
    <name evidence="8" type="ORF">LX83_001959</name>
</gene>
<evidence type="ECO:0000256" key="5">
    <source>
        <dbReference type="ARBA" id="ARBA00023251"/>
    </source>
</evidence>
<dbReference type="RefSeq" id="WP_253769609.1">
    <property type="nucleotide sequence ID" value="NZ_JAMTCK010000004.1"/>
</dbReference>
<dbReference type="InterPro" id="IPR013525">
    <property type="entry name" value="ABC2_TM"/>
</dbReference>
<dbReference type="InterPro" id="IPR000412">
    <property type="entry name" value="ABC_2_transport"/>
</dbReference>
<feature type="transmembrane region" description="Helical" evidence="6">
    <location>
        <begin position="250"/>
        <end position="267"/>
    </location>
</feature>
<reference evidence="8" key="1">
    <citation type="submission" date="2022-06" db="EMBL/GenBank/DDBJ databases">
        <title>Genomic Encyclopedia of Archaeal and Bacterial Type Strains, Phase II (KMG-II): from individual species to whole genera.</title>
        <authorList>
            <person name="Goeker M."/>
        </authorList>
    </citation>
    <scope>NUCLEOTIDE SEQUENCE</scope>
    <source>
        <strain evidence="8">DSM 43935</strain>
    </source>
</reference>
<dbReference type="InterPro" id="IPR051784">
    <property type="entry name" value="Nod_factor_ABC_transporter"/>
</dbReference>
<keyword evidence="4 6" id="KW-0472">Membrane</keyword>
<feature type="domain" description="ABC transmembrane type-2" evidence="7">
    <location>
        <begin position="43"/>
        <end position="274"/>
    </location>
</feature>
<keyword evidence="9" id="KW-1185">Reference proteome</keyword>
<dbReference type="InterPro" id="IPR047817">
    <property type="entry name" value="ABC2_TM_bact-type"/>
</dbReference>
<keyword evidence="5" id="KW-0046">Antibiotic resistance</keyword>
<evidence type="ECO:0000256" key="3">
    <source>
        <dbReference type="ARBA" id="ARBA00022989"/>
    </source>
</evidence>
<evidence type="ECO:0000256" key="1">
    <source>
        <dbReference type="ARBA" id="ARBA00004141"/>
    </source>
</evidence>
<protein>
    <recommendedName>
        <fullName evidence="6">Transport permease protein</fullName>
    </recommendedName>
</protein>
<evidence type="ECO:0000256" key="2">
    <source>
        <dbReference type="ARBA" id="ARBA00022692"/>
    </source>
</evidence>
<feature type="transmembrane region" description="Helical" evidence="6">
    <location>
        <begin position="20"/>
        <end position="37"/>
    </location>
</feature>
<dbReference type="Proteomes" id="UP001206128">
    <property type="component" value="Unassembled WGS sequence"/>
</dbReference>
<feature type="transmembrane region" description="Helical" evidence="6">
    <location>
        <begin position="160"/>
        <end position="182"/>
    </location>
</feature>
<accession>A0AAE3KFM3</accession>
<sequence length="277" mass="29370">MDNASAAADPGGTPAVARPVGSVRAALLVVEGLWAWYRRNWRATVVSSVVQPVLYLLALGFGFGSQVRPGEATQGLPYLAYLAPALLVAGAVQNAAGESTHPVLSSFKWARTYWGIIATPISPGQLVAGQLLWIALRLLTSGAAYLVVAALFGALTGPGVLLSLVFAVLAGMAFSAPLVAYSASVRDEGQGFNAVFRFVVVPMTLFAGTYFPVSQLPVWVWPLAWVTPLWHGTELARAAAFESMSPLPTLGHLAYLLAVLAVGVLLTRRQFTRRLLV</sequence>
<evidence type="ECO:0000313" key="8">
    <source>
        <dbReference type="EMBL" id="MCP2165110.1"/>
    </source>
</evidence>
<dbReference type="Pfam" id="PF01061">
    <property type="entry name" value="ABC2_membrane"/>
    <property type="match status" value="1"/>
</dbReference>
<feature type="transmembrane region" description="Helical" evidence="6">
    <location>
        <begin position="131"/>
        <end position="154"/>
    </location>
</feature>
<dbReference type="PRINTS" id="PR00164">
    <property type="entry name" value="ABC2TRNSPORT"/>
</dbReference>
<feature type="transmembrane region" description="Helical" evidence="6">
    <location>
        <begin position="194"/>
        <end position="213"/>
    </location>
</feature>
<evidence type="ECO:0000256" key="4">
    <source>
        <dbReference type="ARBA" id="ARBA00023136"/>
    </source>
</evidence>
<dbReference type="GO" id="GO:0140359">
    <property type="term" value="F:ABC-type transporter activity"/>
    <property type="evidence" value="ECO:0007669"/>
    <property type="project" value="InterPro"/>
</dbReference>
<dbReference type="GO" id="GO:0046677">
    <property type="term" value="P:response to antibiotic"/>
    <property type="evidence" value="ECO:0007669"/>
    <property type="project" value="UniProtKB-KW"/>
</dbReference>
<dbReference type="GO" id="GO:0043190">
    <property type="term" value="C:ATP-binding cassette (ABC) transporter complex"/>
    <property type="evidence" value="ECO:0007669"/>
    <property type="project" value="InterPro"/>
</dbReference>
<dbReference type="PROSITE" id="PS51012">
    <property type="entry name" value="ABC_TM2"/>
    <property type="match status" value="1"/>
</dbReference>
<dbReference type="AlphaFoldDB" id="A0AAE3KFM3"/>